<keyword evidence="2" id="KW-1185">Reference proteome</keyword>
<dbReference type="EMBL" id="JANHOG010000092">
    <property type="protein sequence ID" value="KAJ3558388.1"/>
    <property type="molecule type" value="Genomic_DNA"/>
</dbReference>
<sequence length="239" mass="26631">MQRHCQCCCHPQLHGYFGGPQFQRPYFQPCRTPPLQHSTFTLAAKLSASSSTVDELVFAFAIDIFTSARCERGSPSRLPSYWLSLRARPSYRRSSPASQARYRLSPHPLPLTHTGLAVTTSRIVKLSFVPASSSIEIPSTPASSTTDAHFTFKALTSSITSTPDKRVSYSWSRYILLVDTAYDICETTTHAIVCMASCFNWIRVRTFHTLTLCTVWRRVSTFGVDASLVPRPSLACLIA</sequence>
<reference evidence="1" key="1">
    <citation type="submission" date="2022-07" db="EMBL/GenBank/DDBJ databases">
        <title>Genome Sequence of Phlebia brevispora.</title>
        <authorList>
            <person name="Buettner E."/>
        </authorList>
    </citation>
    <scope>NUCLEOTIDE SEQUENCE</scope>
    <source>
        <strain evidence="1">MPL23</strain>
    </source>
</reference>
<gene>
    <name evidence="1" type="ORF">NM688_g955</name>
</gene>
<evidence type="ECO:0000313" key="1">
    <source>
        <dbReference type="EMBL" id="KAJ3558388.1"/>
    </source>
</evidence>
<comment type="caution">
    <text evidence="1">The sequence shown here is derived from an EMBL/GenBank/DDBJ whole genome shotgun (WGS) entry which is preliminary data.</text>
</comment>
<name>A0ACC1TD59_9APHY</name>
<protein>
    <submittedName>
        <fullName evidence="1">Uncharacterized protein</fullName>
    </submittedName>
</protein>
<accession>A0ACC1TD59</accession>
<evidence type="ECO:0000313" key="2">
    <source>
        <dbReference type="Proteomes" id="UP001148662"/>
    </source>
</evidence>
<organism evidence="1 2">
    <name type="scientific">Phlebia brevispora</name>
    <dbReference type="NCBI Taxonomy" id="194682"/>
    <lineage>
        <taxon>Eukaryota</taxon>
        <taxon>Fungi</taxon>
        <taxon>Dikarya</taxon>
        <taxon>Basidiomycota</taxon>
        <taxon>Agaricomycotina</taxon>
        <taxon>Agaricomycetes</taxon>
        <taxon>Polyporales</taxon>
        <taxon>Meruliaceae</taxon>
        <taxon>Phlebia</taxon>
    </lineage>
</organism>
<dbReference type="Proteomes" id="UP001148662">
    <property type="component" value="Unassembled WGS sequence"/>
</dbReference>
<proteinExistence type="predicted"/>